<proteinExistence type="predicted"/>
<accession>A0ACC2E710</accession>
<dbReference type="EMBL" id="CM055094">
    <property type="protein sequence ID" value="KAJ7562269.1"/>
    <property type="molecule type" value="Genomic_DNA"/>
</dbReference>
<organism evidence="1 2">
    <name type="scientific">Diphasiastrum complanatum</name>
    <name type="common">Issler's clubmoss</name>
    <name type="synonym">Lycopodium complanatum</name>
    <dbReference type="NCBI Taxonomy" id="34168"/>
    <lineage>
        <taxon>Eukaryota</taxon>
        <taxon>Viridiplantae</taxon>
        <taxon>Streptophyta</taxon>
        <taxon>Embryophyta</taxon>
        <taxon>Tracheophyta</taxon>
        <taxon>Lycopodiopsida</taxon>
        <taxon>Lycopodiales</taxon>
        <taxon>Lycopodiaceae</taxon>
        <taxon>Lycopodioideae</taxon>
        <taxon>Diphasiastrum</taxon>
    </lineage>
</organism>
<dbReference type="Proteomes" id="UP001162992">
    <property type="component" value="Chromosome 3"/>
</dbReference>
<name>A0ACC2E710_DIPCM</name>
<evidence type="ECO:0000313" key="1">
    <source>
        <dbReference type="EMBL" id="KAJ7562269.1"/>
    </source>
</evidence>
<protein>
    <submittedName>
        <fullName evidence="1">Uncharacterized protein</fullName>
    </submittedName>
</protein>
<evidence type="ECO:0000313" key="2">
    <source>
        <dbReference type="Proteomes" id="UP001162992"/>
    </source>
</evidence>
<sequence length="547" mass="61589">MSASTVESWRPVPYPRFKNCCCSCYLCLWQANCFAHLPLRSPNMAPPAHGSLLDSKVVDPSCSVQDIHRCQFPQHFVFGTATSSYQVEGAVKDGGRGRSIWDTFSYTAGKITDGSNGDIAVDQYHKYQEDVNLIAGMGFDAYRFSIAWPRIFPDGSIKEANKEGIAYYNRLINSLISQGIQPYATLYHWDLPQALQDSFGGWISGDIVKHFVAYAEVCFAAFGDRVKNWITLNEPLQFSVNGYGTGIHAPGRCSDRSLSLAGNSSTEPYLAAHHALLAHAGAANVYRKNFQAKQCGKIGMACDFQWVEPLTNSPEDKAAAQRCREFQLGWYLDPIFFGDYPASMRKHVGDRLPRFTAGEIKALMGSMDFVGINHYTSRFATPAPPATGPSDYFQDQQISLTVEREGSMIGDKAASEWLFIVPWGMQKVLQWVTERYNKLPIIVTENGMDDHNLKTASLRESLNDTKRIHYYQAYLSSVLQATREGADVRGYFAWSLLDNFEWRLGYSKRFGLYYVDYSNGLKRHAKSSALWFKNFLKPQKNDILQTN</sequence>
<keyword evidence="2" id="KW-1185">Reference proteome</keyword>
<gene>
    <name evidence="1" type="ORF">O6H91_03G062000</name>
</gene>
<comment type="caution">
    <text evidence="1">The sequence shown here is derived from an EMBL/GenBank/DDBJ whole genome shotgun (WGS) entry which is preliminary data.</text>
</comment>
<reference evidence="2" key="1">
    <citation type="journal article" date="2024" name="Proc. Natl. Acad. Sci. U.S.A.">
        <title>Extraordinary preservation of gene collinearity over three hundred million years revealed in homosporous lycophytes.</title>
        <authorList>
            <person name="Li C."/>
            <person name="Wickell D."/>
            <person name="Kuo L.Y."/>
            <person name="Chen X."/>
            <person name="Nie B."/>
            <person name="Liao X."/>
            <person name="Peng D."/>
            <person name="Ji J."/>
            <person name="Jenkins J."/>
            <person name="Williams M."/>
            <person name="Shu S."/>
            <person name="Plott C."/>
            <person name="Barry K."/>
            <person name="Rajasekar S."/>
            <person name="Grimwood J."/>
            <person name="Han X."/>
            <person name="Sun S."/>
            <person name="Hou Z."/>
            <person name="He W."/>
            <person name="Dai G."/>
            <person name="Sun C."/>
            <person name="Schmutz J."/>
            <person name="Leebens-Mack J.H."/>
            <person name="Li F.W."/>
            <person name="Wang L."/>
        </authorList>
    </citation>
    <scope>NUCLEOTIDE SEQUENCE [LARGE SCALE GENOMIC DNA]</scope>
    <source>
        <strain evidence="2">cv. PW_Plant_1</strain>
    </source>
</reference>